<dbReference type="HOGENOM" id="CLU_021639_4_1_9"/>
<dbReference type="EMBL" id="CP001729">
    <property type="protein sequence ID" value="ACV60068.1"/>
    <property type="molecule type" value="Genomic_DNA"/>
</dbReference>
<evidence type="ECO:0000256" key="2">
    <source>
        <dbReference type="ARBA" id="ARBA00023136"/>
    </source>
</evidence>
<dbReference type="InterPro" id="IPR004995">
    <property type="entry name" value="Spore_Ger"/>
</dbReference>
<keyword evidence="4" id="KW-0614">Plasmid</keyword>
<dbReference type="KEGG" id="aac:Aaci_3070"/>
<evidence type="ECO:0000256" key="1">
    <source>
        <dbReference type="ARBA" id="ARBA00005278"/>
    </source>
</evidence>
<gene>
    <name evidence="4" type="ordered locus">Aaci_3070</name>
</gene>
<comment type="similarity">
    <text evidence="1">Belongs to the GerABKA family.</text>
</comment>
<dbReference type="Pfam" id="PF03323">
    <property type="entry name" value="GerA"/>
    <property type="match status" value="1"/>
</dbReference>
<reference evidence="4 5" key="2">
    <citation type="journal article" date="2010" name="Stand. Genomic Sci.">
        <title>Complete genome sequence of Alicyclobacillus acidocaldarius type strain (104-IA).</title>
        <authorList>
            <person name="Mavromatis K."/>
            <person name="Sikorski J."/>
            <person name="Lapidus A."/>
            <person name="Glavina Del Rio T."/>
            <person name="Copeland A."/>
            <person name="Tice H."/>
            <person name="Cheng J.F."/>
            <person name="Lucas S."/>
            <person name="Chen F."/>
            <person name="Nolan M."/>
            <person name="Bruce D."/>
            <person name="Goodwin L."/>
            <person name="Pitluck S."/>
            <person name="Ivanova N."/>
            <person name="Ovchinnikova G."/>
            <person name="Pati A."/>
            <person name="Chen A."/>
            <person name="Palaniappan K."/>
            <person name="Land M."/>
            <person name="Hauser L."/>
            <person name="Chang Y.J."/>
            <person name="Jeffries C.D."/>
            <person name="Chain P."/>
            <person name="Meincke L."/>
            <person name="Sims D."/>
            <person name="Chertkov O."/>
            <person name="Han C."/>
            <person name="Brettin T."/>
            <person name="Detter J.C."/>
            <person name="Wahrenburg C."/>
            <person name="Rohde M."/>
            <person name="Pukall R."/>
            <person name="Goker M."/>
            <person name="Bristow J."/>
            <person name="Eisen J.A."/>
            <person name="Markowitz V."/>
            <person name="Hugenholtz P."/>
            <person name="Klenk H.P."/>
            <person name="Kyrpides N.C."/>
        </authorList>
    </citation>
    <scope>NUCLEOTIDE SEQUENCE [LARGE SCALE GENOMIC DNA]</scope>
    <source>
        <strain evidence="5">ATCC 27009 / DSM 446 / BCRC 14685 / JCM 5260 / KCTC 1825 / NBRC 15652 / NCIMB 11725 / NRRL B-14509 / 104-IA</strain>
        <plasmid evidence="4 5">pAACI02</plasmid>
    </source>
</reference>
<organism evidence="4 5">
    <name type="scientific">Alicyclobacillus acidocaldarius subsp. acidocaldarius (strain ATCC 27009 / DSM 446 / BCRC 14685 / JCM 5260 / KCTC 1825 / NBRC 15652 / NCIMB 11725 / NRRL B-14509 / 104-IA)</name>
    <name type="common">Bacillus acidocaldarius</name>
    <dbReference type="NCBI Taxonomy" id="521098"/>
    <lineage>
        <taxon>Bacteria</taxon>
        <taxon>Bacillati</taxon>
        <taxon>Bacillota</taxon>
        <taxon>Bacilli</taxon>
        <taxon>Bacillales</taxon>
        <taxon>Alicyclobacillaceae</taxon>
        <taxon>Alicyclobacillus</taxon>
    </lineage>
</organism>
<keyword evidence="2 3" id="KW-0472">Membrane</keyword>
<dbReference type="eggNOG" id="COG0697">
    <property type="taxonomic scope" value="Bacteria"/>
</dbReference>
<feature type="transmembrane region" description="Helical" evidence="3">
    <location>
        <begin position="410"/>
        <end position="432"/>
    </location>
</feature>
<dbReference type="GO" id="GO:0016020">
    <property type="term" value="C:membrane"/>
    <property type="evidence" value="ECO:0007669"/>
    <property type="project" value="InterPro"/>
</dbReference>
<dbReference type="RefSeq" id="WP_012812189.1">
    <property type="nucleotide sequence ID" value="NC_013207.1"/>
</dbReference>
<geneLocation type="plasmid" evidence="4 5">
    <name>pAACI02</name>
</geneLocation>
<keyword evidence="3" id="KW-0812">Transmembrane</keyword>
<evidence type="ECO:0000313" key="5">
    <source>
        <dbReference type="Proteomes" id="UP000001917"/>
    </source>
</evidence>
<keyword evidence="5" id="KW-1185">Reference proteome</keyword>
<dbReference type="AlphaFoldDB" id="C8WYH4"/>
<dbReference type="Proteomes" id="UP000001917">
    <property type="component" value="Plasmid pAACI02"/>
</dbReference>
<protein>
    <submittedName>
        <fullName evidence="4">GerA spore germination protein</fullName>
    </submittedName>
</protein>
<dbReference type="PANTHER" id="PTHR22550">
    <property type="entry name" value="SPORE GERMINATION PROTEIN"/>
    <property type="match status" value="1"/>
</dbReference>
<feature type="transmembrane region" description="Helical" evidence="3">
    <location>
        <begin position="383"/>
        <end position="404"/>
    </location>
</feature>
<sequence length="496" mass="55153">MSKGNETISIKALEAVRQISEQLGPCPDLRIQSVTPDHRVVMVVCWLDGLVDDVRLQEAILAMSRQLAHTRRRRFSSLPVVPGVATHMLGNVSEATKALLNGCAVVCWDGMDRAQAWHLVQWPARSIDRPENEPTLNGPQEAFVESLNLNLALLRKRLKTPELKVETYDLGIASQTTVVILYHKAIAKEALVHELRRRLEGVRVDYVADINQIREFVNDPRFSLFPTSEETERPERVIAALMEGRVGLLVDGSPMCMLVPVTFAMNLSSPEDYYMHYTLALPLRLLRHLMFWASVLLPALYVALLTYNQDLIPTPLLMSVAAQHSGIPFPTVLEALGMMVAFEALREAGTRLPRAVGQSVSIVGTLVIGDAAVRAGLVSPGMVIIVSATGVASFTLPALGLVQAARLLQFPFVIAASFFGLYGVLMLGLAVVGRLASLRSFGVPYLSPVAPNVLGDMKDVVIRAPWWMMRTRPRQFEPRRRQRWGLSRPRTRRRRH</sequence>
<accession>C8WYH4</accession>
<evidence type="ECO:0000313" key="4">
    <source>
        <dbReference type="EMBL" id="ACV60068.1"/>
    </source>
</evidence>
<feature type="transmembrane region" description="Helical" evidence="3">
    <location>
        <begin position="289"/>
        <end position="307"/>
    </location>
</feature>
<reference evidence="5" key="1">
    <citation type="submission" date="2009-09" db="EMBL/GenBank/DDBJ databases">
        <title>The complete plasmid2 of Alicyclobacillus acidocaldarius subsp. acidocaldarius DSM 446.</title>
        <authorList>
            <consortium name="US DOE Joint Genome Institute (JGI-PGF)"/>
            <person name="Lucas S."/>
            <person name="Copeland A."/>
            <person name="Lapidus A."/>
            <person name="Glavina del Rio T."/>
            <person name="Dalin E."/>
            <person name="Tice H."/>
            <person name="Bruce D."/>
            <person name="Goodwin L."/>
            <person name="Pitluck S."/>
            <person name="Kyrpides N."/>
            <person name="Mavromatis K."/>
            <person name="Ivanova N."/>
            <person name="Ovchinnikova G."/>
            <person name="Chertkov O."/>
            <person name="Sims D."/>
            <person name="Brettin T."/>
            <person name="Detter J.C."/>
            <person name="Han C."/>
            <person name="Larimer F."/>
            <person name="Land M."/>
            <person name="Hauser L."/>
            <person name="Markowitz V."/>
            <person name="Cheng J.-F."/>
            <person name="Hugenholtz P."/>
            <person name="Woyke T."/>
            <person name="Wu D."/>
            <person name="Pukall R."/>
            <person name="Klenk H.-P."/>
            <person name="Eisen J.A."/>
        </authorList>
    </citation>
    <scope>NUCLEOTIDE SEQUENCE [LARGE SCALE GENOMIC DNA]</scope>
    <source>
        <strain evidence="5">ATCC 27009 / DSM 446 / BCRC 14685 / JCM 5260 / KCTC 1825 / NBRC 15652 / NCIMB 11725 / NRRL B-14509 / 104-IA</strain>
        <plasmid evidence="5">pAACI02</plasmid>
    </source>
</reference>
<dbReference type="PANTHER" id="PTHR22550:SF5">
    <property type="entry name" value="LEUCINE ZIPPER PROTEIN 4"/>
    <property type="match status" value="1"/>
</dbReference>
<keyword evidence="3" id="KW-1133">Transmembrane helix</keyword>
<name>C8WYH4_ALIAD</name>
<dbReference type="PIRSF" id="PIRSF005690">
    <property type="entry name" value="GerBA"/>
    <property type="match status" value="1"/>
</dbReference>
<proteinExistence type="inferred from homology"/>
<dbReference type="InterPro" id="IPR050768">
    <property type="entry name" value="UPF0353/GerABKA_families"/>
</dbReference>
<evidence type="ECO:0000256" key="3">
    <source>
        <dbReference type="SAM" id="Phobius"/>
    </source>
</evidence>
<dbReference type="GO" id="GO:0009847">
    <property type="term" value="P:spore germination"/>
    <property type="evidence" value="ECO:0007669"/>
    <property type="project" value="InterPro"/>
</dbReference>